<dbReference type="EMBL" id="JAWDGP010007286">
    <property type="protein sequence ID" value="KAK3726786.1"/>
    <property type="molecule type" value="Genomic_DNA"/>
</dbReference>
<dbReference type="Pfam" id="PF05699">
    <property type="entry name" value="Dimer_Tnp_hAT"/>
    <property type="match status" value="1"/>
</dbReference>
<proteinExistence type="predicted"/>
<dbReference type="PANTHER" id="PTHR46481">
    <property type="entry name" value="ZINC FINGER BED DOMAIN-CONTAINING PROTEIN 4"/>
    <property type="match status" value="1"/>
</dbReference>
<evidence type="ECO:0000256" key="3">
    <source>
        <dbReference type="ARBA" id="ARBA00022771"/>
    </source>
</evidence>
<protein>
    <recommendedName>
        <fullName evidence="6">HAT C-terminal dimerisation domain-containing protein</fullName>
    </recommendedName>
</protein>
<keyword evidence="4" id="KW-0862">Zinc</keyword>
<evidence type="ECO:0000256" key="5">
    <source>
        <dbReference type="ARBA" id="ARBA00023242"/>
    </source>
</evidence>
<evidence type="ECO:0000256" key="1">
    <source>
        <dbReference type="ARBA" id="ARBA00004123"/>
    </source>
</evidence>
<comment type="subcellular location">
    <subcellularLocation>
        <location evidence="1">Nucleus</location>
    </subcellularLocation>
</comment>
<keyword evidence="3" id="KW-0863">Zinc-finger</keyword>
<dbReference type="PANTHER" id="PTHR46481:SF10">
    <property type="entry name" value="ZINC FINGER BED DOMAIN-CONTAINING PROTEIN 39"/>
    <property type="match status" value="1"/>
</dbReference>
<dbReference type="InterPro" id="IPR012337">
    <property type="entry name" value="RNaseH-like_sf"/>
</dbReference>
<evidence type="ECO:0000256" key="4">
    <source>
        <dbReference type="ARBA" id="ARBA00022833"/>
    </source>
</evidence>
<dbReference type="Proteomes" id="UP001283361">
    <property type="component" value="Unassembled WGS sequence"/>
</dbReference>
<dbReference type="AlphaFoldDB" id="A0AAE0XZE5"/>
<evidence type="ECO:0000259" key="6">
    <source>
        <dbReference type="Pfam" id="PF05699"/>
    </source>
</evidence>
<dbReference type="GO" id="GO:0046983">
    <property type="term" value="F:protein dimerization activity"/>
    <property type="evidence" value="ECO:0007669"/>
    <property type="project" value="InterPro"/>
</dbReference>
<gene>
    <name evidence="7" type="ORF">RRG08_058438</name>
</gene>
<feature type="domain" description="HAT C-terminal dimerisation" evidence="6">
    <location>
        <begin position="289"/>
        <end position="364"/>
    </location>
</feature>
<dbReference type="GO" id="GO:0008270">
    <property type="term" value="F:zinc ion binding"/>
    <property type="evidence" value="ECO:0007669"/>
    <property type="project" value="UniProtKB-KW"/>
</dbReference>
<evidence type="ECO:0000313" key="8">
    <source>
        <dbReference type="Proteomes" id="UP001283361"/>
    </source>
</evidence>
<organism evidence="7 8">
    <name type="scientific">Elysia crispata</name>
    <name type="common">lettuce slug</name>
    <dbReference type="NCBI Taxonomy" id="231223"/>
    <lineage>
        <taxon>Eukaryota</taxon>
        <taxon>Metazoa</taxon>
        <taxon>Spiralia</taxon>
        <taxon>Lophotrochozoa</taxon>
        <taxon>Mollusca</taxon>
        <taxon>Gastropoda</taxon>
        <taxon>Heterobranchia</taxon>
        <taxon>Euthyneura</taxon>
        <taxon>Panpulmonata</taxon>
        <taxon>Sacoglossa</taxon>
        <taxon>Placobranchoidea</taxon>
        <taxon>Plakobranchidae</taxon>
        <taxon>Elysia</taxon>
    </lineage>
</organism>
<keyword evidence="5" id="KW-0539">Nucleus</keyword>
<dbReference type="InterPro" id="IPR052035">
    <property type="entry name" value="ZnF_BED_domain_contain"/>
</dbReference>
<sequence>MTVTVHFVDQNWQINSRVLSTTKVEGSHTGEKIADELRGVFKTWGIEDKVTTIVNDNAANVKNAVERLKTRHQACFAPTLNLVVKDSIRRTPDVFEAKNKVKSIVTYFHHSSLANNALREAHKTSQTDYKKLKQDAETRWNSTYEMLKSYLFQHDQVTTALCLTGKPELCIAAEEVAALRVAMETLEPFYEATVELSSELHTSVSKVIPLVFLLQQCLQEDVTGLADLLKTQLNERFRNPADEPAAASEETATPPKRLSLLWSQFDAKRRQKERSSARQFTAAEIEVRRHMENPSLERDQDPLAWWKDVASSTPRLALIAKDVLGIPATSVPSERLFSKAGEVISSRRGSLKAKHVDMILFLNNIRDN</sequence>
<dbReference type="InterPro" id="IPR008906">
    <property type="entry name" value="HATC_C_dom"/>
</dbReference>
<evidence type="ECO:0000256" key="2">
    <source>
        <dbReference type="ARBA" id="ARBA00022723"/>
    </source>
</evidence>
<keyword evidence="8" id="KW-1185">Reference proteome</keyword>
<dbReference type="SUPFAM" id="SSF53098">
    <property type="entry name" value="Ribonuclease H-like"/>
    <property type="match status" value="1"/>
</dbReference>
<name>A0AAE0XZE5_9GAST</name>
<reference evidence="7" key="1">
    <citation type="journal article" date="2023" name="G3 (Bethesda)">
        <title>A reference genome for the long-term kleptoplast-retaining sea slug Elysia crispata morphotype clarki.</title>
        <authorList>
            <person name="Eastman K.E."/>
            <person name="Pendleton A.L."/>
            <person name="Shaikh M.A."/>
            <person name="Suttiyut T."/>
            <person name="Ogas R."/>
            <person name="Tomko P."/>
            <person name="Gavelis G."/>
            <person name="Widhalm J.R."/>
            <person name="Wisecaver J.H."/>
        </authorList>
    </citation>
    <scope>NUCLEOTIDE SEQUENCE</scope>
    <source>
        <strain evidence="7">ECLA1</strain>
    </source>
</reference>
<evidence type="ECO:0000313" key="7">
    <source>
        <dbReference type="EMBL" id="KAK3726786.1"/>
    </source>
</evidence>
<dbReference type="GO" id="GO:0005634">
    <property type="term" value="C:nucleus"/>
    <property type="evidence" value="ECO:0007669"/>
    <property type="project" value="UniProtKB-SubCell"/>
</dbReference>
<comment type="caution">
    <text evidence="7">The sequence shown here is derived from an EMBL/GenBank/DDBJ whole genome shotgun (WGS) entry which is preliminary data.</text>
</comment>
<keyword evidence="2" id="KW-0479">Metal-binding</keyword>
<accession>A0AAE0XZE5</accession>